<protein>
    <recommendedName>
        <fullName evidence="1">COP9 signalosome complex subunit 3 N-terminal helical repeats domain-containing protein</fullName>
    </recommendedName>
</protein>
<dbReference type="InterPro" id="IPR055089">
    <property type="entry name" value="COP9_N"/>
</dbReference>
<reference evidence="3" key="1">
    <citation type="submission" date="2016-02" db="EMBL/GenBank/DDBJ databases">
        <title>Comparative genomics of biotechnologically important yeasts.</title>
        <authorList>
            <consortium name="DOE Joint Genome Institute"/>
            <person name="Riley R."/>
            <person name="Haridas S."/>
            <person name="Wolfe K.H."/>
            <person name="Lopes M.R."/>
            <person name="Hittinger C.T."/>
            <person name="Goker M."/>
            <person name="Salamov A."/>
            <person name="Wisecaver J."/>
            <person name="Long T.M."/>
            <person name="Aerts A.L."/>
            <person name="Barry K."/>
            <person name="Choi C."/>
            <person name="Clum A."/>
            <person name="Coughlan A.Y."/>
            <person name="Deshpande S."/>
            <person name="Douglass A.P."/>
            <person name="Hanson S.J."/>
            <person name="Klenk H.-P."/>
            <person name="Labutti K."/>
            <person name="Lapidus A."/>
            <person name="Lindquist E."/>
            <person name="Lipzen A."/>
            <person name="Meier-Kolthoff J.P."/>
            <person name="Ohm R.A."/>
            <person name="Otillar R.P."/>
            <person name="Pangilinan J."/>
            <person name="Peng Y."/>
            <person name="Rokas A."/>
            <person name="Rosa C.A."/>
            <person name="Scheuner C."/>
            <person name="Sibirny A.A."/>
            <person name="Slot J.C."/>
            <person name="Stielow J.B."/>
            <person name="Sun H."/>
            <person name="Kurtzman C.P."/>
            <person name="Blackwell M."/>
            <person name="Jeffries T.W."/>
            <person name="Grigoriev I.V."/>
        </authorList>
    </citation>
    <scope>NUCLEOTIDE SEQUENCE [LARGE SCALE GENOMIC DNA]</scope>
    <source>
        <strain evidence="3">NRRL Y-17796</strain>
    </source>
</reference>
<dbReference type="EMBL" id="KV453841">
    <property type="protein sequence ID" value="ODV91762.1"/>
    <property type="molecule type" value="Genomic_DNA"/>
</dbReference>
<dbReference type="AlphaFoldDB" id="A0A1E4TJ31"/>
<feature type="domain" description="COP9 signalosome complex subunit 3 N-terminal helical repeats" evidence="1">
    <location>
        <begin position="29"/>
        <end position="141"/>
    </location>
</feature>
<evidence type="ECO:0000313" key="2">
    <source>
        <dbReference type="EMBL" id="ODV91762.1"/>
    </source>
</evidence>
<accession>A0A1E4TJ31</accession>
<gene>
    <name evidence="2" type="ORF">CANCADRAFT_344</name>
</gene>
<dbReference type="Pfam" id="PF22788">
    <property type="entry name" value="COP9_hel_rpt"/>
    <property type="match status" value="1"/>
</dbReference>
<dbReference type="Proteomes" id="UP000095023">
    <property type="component" value="Unassembled WGS sequence"/>
</dbReference>
<evidence type="ECO:0000259" key="1">
    <source>
        <dbReference type="Pfam" id="PF22788"/>
    </source>
</evidence>
<name>A0A1E4TJ31_9ASCO</name>
<organism evidence="2 3">
    <name type="scientific">Tortispora caseinolytica NRRL Y-17796</name>
    <dbReference type="NCBI Taxonomy" id="767744"/>
    <lineage>
        <taxon>Eukaryota</taxon>
        <taxon>Fungi</taxon>
        <taxon>Dikarya</taxon>
        <taxon>Ascomycota</taxon>
        <taxon>Saccharomycotina</taxon>
        <taxon>Trigonopsidomycetes</taxon>
        <taxon>Trigonopsidales</taxon>
        <taxon>Trigonopsidaceae</taxon>
        <taxon>Tortispora</taxon>
    </lineage>
</organism>
<keyword evidence="3" id="KW-1185">Reference proteome</keyword>
<sequence>MEELKRFLQINDPNAARAAGLEIAQNLKERISNESQLTYSHVVFVKICCFLEEYALAAEVVAHDWLVKDKQRLLEDPSDSADSILKNFVQYYYYSALVALGVADYLRALTLLHVTVKAHSGMPLPLQESAAKKLLLVKILTGCKNLNELDERLEVGYLDYVFPVHDHYVEALKAGTETCPDPENQSLWDAVRHKLRVLQVQEKLNMFSVANLDLLGPADEIRAMADNGELQVTIENGTVINNSPTDFRKVMDKISEATKKNNDLKTQIDYLHSEMLHHKNQQTETQV</sequence>
<proteinExistence type="predicted"/>
<evidence type="ECO:0000313" key="3">
    <source>
        <dbReference type="Proteomes" id="UP000095023"/>
    </source>
</evidence>
<dbReference type="OrthoDB" id="29061at2759"/>